<comment type="caution">
    <text evidence="1">The sequence shown here is derived from an EMBL/GenBank/DDBJ whole genome shotgun (WGS) entry which is preliminary data.</text>
</comment>
<keyword evidence="2" id="KW-1185">Reference proteome</keyword>
<organism evidence="1 2">
    <name type="scientific">Eumeta variegata</name>
    <name type="common">Bagworm moth</name>
    <name type="synonym">Eumeta japonica</name>
    <dbReference type="NCBI Taxonomy" id="151549"/>
    <lineage>
        <taxon>Eukaryota</taxon>
        <taxon>Metazoa</taxon>
        <taxon>Ecdysozoa</taxon>
        <taxon>Arthropoda</taxon>
        <taxon>Hexapoda</taxon>
        <taxon>Insecta</taxon>
        <taxon>Pterygota</taxon>
        <taxon>Neoptera</taxon>
        <taxon>Endopterygota</taxon>
        <taxon>Lepidoptera</taxon>
        <taxon>Glossata</taxon>
        <taxon>Ditrysia</taxon>
        <taxon>Tineoidea</taxon>
        <taxon>Psychidae</taxon>
        <taxon>Oiketicinae</taxon>
        <taxon>Eumeta</taxon>
    </lineage>
</organism>
<sequence length="89" mass="10046">MEDAHESHAPMGLYNIHRILRKLKVCDDPLYILYPVSSLFQRSRRKREFAFNLSNARPALPLRPRLLSAAASRAAARAGECDSRIAIAL</sequence>
<name>A0A4C2AGG0_EUMVA</name>
<accession>A0A4C2AGG0</accession>
<dbReference type="EMBL" id="BGZK01003086">
    <property type="protein sequence ID" value="GBP98184.1"/>
    <property type="molecule type" value="Genomic_DNA"/>
</dbReference>
<evidence type="ECO:0000313" key="1">
    <source>
        <dbReference type="EMBL" id="GBP98184.1"/>
    </source>
</evidence>
<gene>
    <name evidence="1" type="ORF">EVAR_69859_1</name>
</gene>
<protein>
    <submittedName>
        <fullName evidence="1">Uncharacterized protein</fullName>
    </submittedName>
</protein>
<reference evidence="1 2" key="1">
    <citation type="journal article" date="2019" name="Commun. Biol.">
        <title>The bagworm genome reveals a unique fibroin gene that provides high tensile strength.</title>
        <authorList>
            <person name="Kono N."/>
            <person name="Nakamura H."/>
            <person name="Ohtoshi R."/>
            <person name="Tomita M."/>
            <person name="Numata K."/>
            <person name="Arakawa K."/>
        </authorList>
    </citation>
    <scope>NUCLEOTIDE SEQUENCE [LARGE SCALE GENOMIC DNA]</scope>
</reference>
<dbReference type="Proteomes" id="UP000299102">
    <property type="component" value="Unassembled WGS sequence"/>
</dbReference>
<dbReference type="AlphaFoldDB" id="A0A4C2AGG0"/>
<proteinExistence type="predicted"/>
<evidence type="ECO:0000313" key="2">
    <source>
        <dbReference type="Proteomes" id="UP000299102"/>
    </source>
</evidence>